<dbReference type="Pfam" id="PF17857">
    <property type="entry name" value="AAA_lid_1"/>
    <property type="match status" value="1"/>
</dbReference>
<dbReference type="GO" id="GO:0007018">
    <property type="term" value="P:microtubule-based movement"/>
    <property type="evidence" value="ECO:0007669"/>
    <property type="project" value="InterPro"/>
</dbReference>
<dbReference type="EMBL" id="LJIJ01000520">
    <property type="protein sequence ID" value="ODM96631.1"/>
    <property type="molecule type" value="Genomic_DNA"/>
</dbReference>
<dbReference type="Gene3D" id="1.20.920.30">
    <property type="match status" value="1"/>
</dbReference>
<evidence type="ECO:0000313" key="2">
    <source>
        <dbReference type="EMBL" id="ODM96631.1"/>
    </source>
</evidence>
<dbReference type="GO" id="GO:0051959">
    <property type="term" value="F:dynein light intermediate chain binding"/>
    <property type="evidence" value="ECO:0007669"/>
    <property type="project" value="InterPro"/>
</dbReference>
<gene>
    <name evidence="2" type="ORF">Ocin01_10046</name>
</gene>
<dbReference type="GO" id="GO:0045505">
    <property type="term" value="F:dynein intermediate chain binding"/>
    <property type="evidence" value="ECO:0007669"/>
    <property type="project" value="InterPro"/>
</dbReference>
<dbReference type="Proteomes" id="UP000094527">
    <property type="component" value="Unassembled WGS sequence"/>
</dbReference>
<keyword evidence="3" id="KW-1185">Reference proteome</keyword>
<dbReference type="OrthoDB" id="447173at2759"/>
<sequence length="124" mass="14326">MPEVDTYGTVQPHTLIRTTYGLRTLRHFAVSRWLSGMDALQNIYKNILQQHLSKSAASFLPTAVKFHYVFNLRDLSNIFQGLIIQHVDCLQHPLTWSACGCMKHPEYTEISLSMTRTSKHFINF</sequence>
<dbReference type="PANTHER" id="PTHR46961">
    <property type="entry name" value="DYNEIN HEAVY CHAIN 1, AXONEMAL-LIKE PROTEIN"/>
    <property type="match status" value="1"/>
</dbReference>
<dbReference type="InterPro" id="IPR041589">
    <property type="entry name" value="DNAH3_AAA_lid_1"/>
</dbReference>
<dbReference type="STRING" id="48709.A0A1D2MUP3"/>
<protein>
    <submittedName>
        <fullName evidence="2">Dynein beta chain, ciliary</fullName>
    </submittedName>
</protein>
<evidence type="ECO:0000259" key="1">
    <source>
        <dbReference type="Pfam" id="PF17857"/>
    </source>
</evidence>
<dbReference type="AlphaFoldDB" id="A0A1D2MUP3"/>
<dbReference type="GO" id="GO:0030286">
    <property type="term" value="C:dynein complex"/>
    <property type="evidence" value="ECO:0007669"/>
    <property type="project" value="InterPro"/>
</dbReference>
<accession>A0A1D2MUP3</accession>
<feature type="domain" description="Dynein heavy chain 3 AAA+ lid" evidence="1">
    <location>
        <begin position="53"/>
        <end position="94"/>
    </location>
</feature>
<name>A0A1D2MUP3_ORCCI</name>
<comment type="caution">
    <text evidence="2">The sequence shown here is derived from an EMBL/GenBank/DDBJ whole genome shotgun (WGS) entry which is preliminary data.</text>
</comment>
<reference evidence="2 3" key="1">
    <citation type="journal article" date="2016" name="Genome Biol. Evol.">
        <title>Gene Family Evolution Reflects Adaptation to Soil Environmental Stressors in the Genome of the Collembolan Orchesella cincta.</title>
        <authorList>
            <person name="Faddeeva-Vakhrusheva A."/>
            <person name="Derks M.F."/>
            <person name="Anvar S.Y."/>
            <person name="Agamennone V."/>
            <person name="Suring W."/>
            <person name="Smit S."/>
            <person name="van Straalen N.M."/>
            <person name="Roelofs D."/>
        </authorList>
    </citation>
    <scope>NUCLEOTIDE SEQUENCE [LARGE SCALE GENOMIC DNA]</scope>
    <source>
        <tissue evidence="2">Mixed pool</tissue>
    </source>
</reference>
<organism evidence="2 3">
    <name type="scientific">Orchesella cincta</name>
    <name type="common">Springtail</name>
    <name type="synonym">Podura cincta</name>
    <dbReference type="NCBI Taxonomy" id="48709"/>
    <lineage>
        <taxon>Eukaryota</taxon>
        <taxon>Metazoa</taxon>
        <taxon>Ecdysozoa</taxon>
        <taxon>Arthropoda</taxon>
        <taxon>Hexapoda</taxon>
        <taxon>Collembola</taxon>
        <taxon>Entomobryomorpha</taxon>
        <taxon>Entomobryoidea</taxon>
        <taxon>Orchesellidae</taxon>
        <taxon>Orchesellinae</taxon>
        <taxon>Orchesella</taxon>
    </lineage>
</organism>
<proteinExistence type="predicted"/>
<evidence type="ECO:0000313" key="3">
    <source>
        <dbReference type="Proteomes" id="UP000094527"/>
    </source>
</evidence>
<dbReference type="PANTHER" id="PTHR46961:SF20">
    <property type="entry name" value="LOW QUALITY PROTEIN: DYNEIN BETA CHAIN, CILIARY-LIKE"/>
    <property type="match status" value="1"/>
</dbReference>
<dbReference type="InterPro" id="IPR026983">
    <property type="entry name" value="DHC"/>
</dbReference>